<comment type="caution">
    <text evidence="1">The sequence shown here is derived from an EMBL/GenBank/DDBJ whole genome shotgun (WGS) entry which is preliminary data.</text>
</comment>
<name>A0A423SX91_PENVA</name>
<dbReference type="EMBL" id="QCYY01002628">
    <property type="protein sequence ID" value="ROT68835.1"/>
    <property type="molecule type" value="Genomic_DNA"/>
</dbReference>
<organism evidence="1 2">
    <name type="scientific">Penaeus vannamei</name>
    <name type="common">Whiteleg shrimp</name>
    <name type="synonym">Litopenaeus vannamei</name>
    <dbReference type="NCBI Taxonomy" id="6689"/>
    <lineage>
        <taxon>Eukaryota</taxon>
        <taxon>Metazoa</taxon>
        <taxon>Ecdysozoa</taxon>
        <taxon>Arthropoda</taxon>
        <taxon>Crustacea</taxon>
        <taxon>Multicrustacea</taxon>
        <taxon>Malacostraca</taxon>
        <taxon>Eumalacostraca</taxon>
        <taxon>Eucarida</taxon>
        <taxon>Decapoda</taxon>
        <taxon>Dendrobranchiata</taxon>
        <taxon>Penaeoidea</taxon>
        <taxon>Penaeidae</taxon>
        <taxon>Penaeus</taxon>
    </lineage>
</organism>
<sequence>MTPWRMTPLWRMTLRRISPISSLSLSPPSHIYPQYIPLSISPPSTNISPLPPFPSFQYFFLPSLILPSPPISPLLTTFLISHLPFRQESPNTPPPSSPYNIPPSMLGVGFSSRSLSPSKHGGARVSVIYRDVEYQYLPYEDARPHFSFFPSPSILFLIPFHSSYYHAPFLSSSLLSLPCSVFPPSLHTISPFPPSPSIVLPPCSFPPPSFFAFLPLRSSPSYFPSLPLSLFHPFPPSSLLASLSFIGPFSSHPDYFVIALTLPPPPFHFVPFPRPPILTSISPFPSSSLFPNLASPFIPFPLPPPFHILLSIVCSFSPFHISSSILLSFSRCSLFAFPPILFLLPLFSLPPPFHVRLPSLLLTISPHSHRSFHILNLLPL</sequence>
<dbReference type="STRING" id="6689.A0A423SX91"/>
<dbReference type="AlphaFoldDB" id="A0A423SX91"/>
<reference evidence="1 2" key="2">
    <citation type="submission" date="2019-01" db="EMBL/GenBank/DDBJ databases">
        <title>The decoding of complex shrimp genome reveals the adaptation for benthos swimmer, frequently molting mechanism and breeding impact on genome.</title>
        <authorList>
            <person name="Sun Y."/>
            <person name="Gao Y."/>
            <person name="Yu Y."/>
        </authorList>
    </citation>
    <scope>NUCLEOTIDE SEQUENCE [LARGE SCALE GENOMIC DNA]</scope>
    <source>
        <tissue evidence="1">Muscle</tissue>
    </source>
</reference>
<keyword evidence="2" id="KW-1185">Reference proteome</keyword>
<accession>A0A423SX91</accession>
<proteinExistence type="predicted"/>
<evidence type="ECO:0000313" key="2">
    <source>
        <dbReference type="Proteomes" id="UP000283509"/>
    </source>
</evidence>
<dbReference type="Proteomes" id="UP000283509">
    <property type="component" value="Unassembled WGS sequence"/>
</dbReference>
<gene>
    <name evidence="1" type="ORF">C7M84_013012</name>
</gene>
<reference evidence="1 2" key="1">
    <citation type="submission" date="2018-04" db="EMBL/GenBank/DDBJ databases">
        <authorList>
            <person name="Zhang X."/>
            <person name="Yuan J."/>
            <person name="Li F."/>
            <person name="Xiang J."/>
        </authorList>
    </citation>
    <scope>NUCLEOTIDE SEQUENCE [LARGE SCALE GENOMIC DNA]</scope>
    <source>
        <tissue evidence="1">Muscle</tissue>
    </source>
</reference>
<protein>
    <submittedName>
        <fullName evidence="1">Uncharacterized protein</fullName>
    </submittedName>
</protein>
<evidence type="ECO:0000313" key="1">
    <source>
        <dbReference type="EMBL" id="ROT68835.1"/>
    </source>
</evidence>